<dbReference type="Pfam" id="PF13173">
    <property type="entry name" value="AAA_14"/>
    <property type="match status" value="1"/>
</dbReference>
<dbReference type="STRING" id="356829.BITS_0230"/>
<organism evidence="3 4">
    <name type="scientific">Bifidobacterium tsurumiense</name>
    <dbReference type="NCBI Taxonomy" id="356829"/>
    <lineage>
        <taxon>Bacteria</taxon>
        <taxon>Bacillati</taxon>
        <taxon>Actinomycetota</taxon>
        <taxon>Actinomycetes</taxon>
        <taxon>Bifidobacteriales</taxon>
        <taxon>Bifidobacteriaceae</taxon>
        <taxon>Bifidobacterium</taxon>
    </lineage>
</organism>
<dbReference type="AlphaFoldDB" id="A0A087ECP7"/>
<proteinExistence type="predicted"/>
<dbReference type="InterPro" id="IPR041682">
    <property type="entry name" value="AAA_14"/>
</dbReference>
<dbReference type="Gene3D" id="3.40.50.300">
    <property type="entry name" value="P-loop containing nucleotide triphosphate hydrolases"/>
    <property type="match status" value="1"/>
</dbReference>
<comment type="caution">
    <text evidence="3">The sequence shown here is derived from an EMBL/GenBank/DDBJ whole genome shotgun (WGS) entry which is preliminary data.</text>
</comment>
<reference evidence="3 4" key="1">
    <citation type="submission" date="2014-03" db="EMBL/GenBank/DDBJ databases">
        <title>Genomics of Bifidobacteria.</title>
        <authorList>
            <person name="Ventura M."/>
            <person name="Milani C."/>
            <person name="Lugli G.A."/>
        </authorList>
    </citation>
    <scope>NUCLEOTIDE SEQUENCE [LARGE SCALE GENOMIC DNA]</scope>
    <source>
        <strain evidence="3 4">JCM 13495</strain>
    </source>
</reference>
<dbReference type="OrthoDB" id="9801684at2"/>
<evidence type="ECO:0000313" key="3">
    <source>
        <dbReference type="EMBL" id="KFJ05548.1"/>
    </source>
</evidence>
<dbReference type="SUPFAM" id="SSF52540">
    <property type="entry name" value="P-loop containing nucleoside triphosphate hydrolases"/>
    <property type="match status" value="1"/>
</dbReference>
<gene>
    <name evidence="3" type="ORF">BITS_0230</name>
</gene>
<feature type="domain" description="DUF4143" evidence="2">
    <location>
        <begin position="211"/>
        <end position="357"/>
    </location>
</feature>
<sequence>MSSKDVFIPRTQLLAKLSQHRDTEPVKVLTGVRRCGKSTLLQMFVQQLKDEGVSQDNIFAKRFDSFDIPLGYNASNLYEDLQNAFKHANSAEPFYVFLDEIQDVDGWERVVRRLHTRPNTDVYITGSNSQLLSGDLATYLAGRYAEIPVFPLSFEEYAHYRNASESQTTIAQDFADYMRYGGMPGLYKQEMPSLDTVREQLDGIYDSVVVKDVAERNNIRDLGMLNTVCKYLFSTSGTLFSTRNVSNTLTSAGTPANVKTVDTYIQALERAYIVYRAEQVGISGKKILRPTNKYYPVDNGFRNLANGFRTSDLGAQLEGIVFLELKRRGYTINVGNNGSEEVDFVAERSPNRAYIQVTLSMLDDATRERELRPLQKLNDAFPRIVLTLDGWNTGTDEQGIQIAPVTDWLLDEYRIF</sequence>
<name>A0A087ECP7_9BIFI</name>
<dbReference type="RefSeq" id="WP_034533481.1">
    <property type="nucleotide sequence ID" value="NZ_JAXEUP010000020.1"/>
</dbReference>
<dbReference type="eggNOG" id="COG1373">
    <property type="taxonomic scope" value="Bacteria"/>
</dbReference>
<protein>
    <submittedName>
        <fullName evidence="3">ATPase</fullName>
    </submittedName>
</protein>
<dbReference type="EMBL" id="JGZU01000015">
    <property type="protein sequence ID" value="KFJ05548.1"/>
    <property type="molecule type" value="Genomic_DNA"/>
</dbReference>
<evidence type="ECO:0000313" key="4">
    <source>
        <dbReference type="Proteomes" id="UP000029080"/>
    </source>
</evidence>
<evidence type="ECO:0000259" key="2">
    <source>
        <dbReference type="Pfam" id="PF13635"/>
    </source>
</evidence>
<evidence type="ECO:0000259" key="1">
    <source>
        <dbReference type="Pfam" id="PF13173"/>
    </source>
</evidence>
<feature type="domain" description="AAA" evidence="1">
    <location>
        <begin position="24"/>
        <end position="157"/>
    </location>
</feature>
<accession>A0A087ECP7</accession>
<dbReference type="PANTHER" id="PTHR33295">
    <property type="entry name" value="ATPASE"/>
    <property type="match status" value="1"/>
</dbReference>
<keyword evidence="4" id="KW-1185">Reference proteome</keyword>
<dbReference type="InterPro" id="IPR027417">
    <property type="entry name" value="P-loop_NTPase"/>
</dbReference>
<dbReference type="Proteomes" id="UP000029080">
    <property type="component" value="Unassembled WGS sequence"/>
</dbReference>
<dbReference type="InterPro" id="IPR025420">
    <property type="entry name" value="DUF4143"/>
</dbReference>
<dbReference type="PANTHER" id="PTHR33295:SF20">
    <property type="entry name" value="ATPASE"/>
    <property type="match status" value="1"/>
</dbReference>
<dbReference type="Pfam" id="PF13635">
    <property type="entry name" value="DUF4143"/>
    <property type="match status" value="1"/>
</dbReference>